<dbReference type="EMBL" id="SDMP01000008">
    <property type="protein sequence ID" value="RYR42501.1"/>
    <property type="molecule type" value="Genomic_DNA"/>
</dbReference>
<sequence length="87" mass="9909">MPFLEMAKGLKKRKLLNRLTGIQRAPSYGNNPFLQDLEKQLNKIEPHRSAYKYLFELVGALKRGCNKGDCEQGPCVSIEKQNQETKG</sequence>
<dbReference type="AlphaFoldDB" id="A0A445BVC8"/>
<proteinExistence type="predicted"/>
<keyword evidence="2" id="KW-1185">Reference proteome</keyword>
<reference evidence="1 2" key="1">
    <citation type="submission" date="2019-01" db="EMBL/GenBank/DDBJ databases">
        <title>Sequencing of cultivated peanut Arachis hypogaea provides insights into genome evolution and oil improvement.</title>
        <authorList>
            <person name="Chen X."/>
        </authorList>
    </citation>
    <scope>NUCLEOTIDE SEQUENCE [LARGE SCALE GENOMIC DNA]</scope>
    <source>
        <strain evidence="2">cv. Fuhuasheng</strain>
        <tissue evidence="1">Leaves</tissue>
    </source>
</reference>
<protein>
    <submittedName>
        <fullName evidence="1">Uncharacterized protein</fullName>
    </submittedName>
</protein>
<evidence type="ECO:0000313" key="2">
    <source>
        <dbReference type="Proteomes" id="UP000289738"/>
    </source>
</evidence>
<accession>A0A445BVC8</accession>
<evidence type="ECO:0000313" key="1">
    <source>
        <dbReference type="EMBL" id="RYR42501.1"/>
    </source>
</evidence>
<gene>
    <name evidence="1" type="ORF">Ahy_A08g038974</name>
</gene>
<name>A0A445BVC8_ARAHY</name>
<dbReference type="Proteomes" id="UP000289738">
    <property type="component" value="Chromosome A08"/>
</dbReference>
<organism evidence="1 2">
    <name type="scientific">Arachis hypogaea</name>
    <name type="common">Peanut</name>
    <dbReference type="NCBI Taxonomy" id="3818"/>
    <lineage>
        <taxon>Eukaryota</taxon>
        <taxon>Viridiplantae</taxon>
        <taxon>Streptophyta</taxon>
        <taxon>Embryophyta</taxon>
        <taxon>Tracheophyta</taxon>
        <taxon>Spermatophyta</taxon>
        <taxon>Magnoliopsida</taxon>
        <taxon>eudicotyledons</taxon>
        <taxon>Gunneridae</taxon>
        <taxon>Pentapetalae</taxon>
        <taxon>rosids</taxon>
        <taxon>fabids</taxon>
        <taxon>Fabales</taxon>
        <taxon>Fabaceae</taxon>
        <taxon>Papilionoideae</taxon>
        <taxon>50 kb inversion clade</taxon>
        <taxon>dalbergioids sensu lato</taxon>
        <taxon>Dalbergieae</taxon>
        <taxon>Pterocarpus clade</taxon>
        <taxon>Arachis</taxon>
    </lineage>
</organism>
<comment type="caution">
    <text evidence="1">The sequence shown here is derived from an EMBL/GenBank/DDBJ whole genome shotgun (WGS) entry which is preliminary data.</text>
</comment>